<evidence type="ECO:0000256" key="3">
    <source>
        <dbReference type="ARBA" id="ARBA00022989"/>
    </source>
</evidence>
<evidence type="ECO:0000259" key="6">
    <source>
        <dbReference type="Pfam" id="PF05154"/>
    </source>
</evidence>
<sequence length="52" mass="6021">MRNRTIAALLAFFLGYLGIHKFYLGENLAGILYLLFFWTFIPGIIAFFEFIG</sequence>
<feature type="domain" description="TM2" evidence="6">
    <location>
        <begin position="2"/>
        <end position="51"/>
    </location>
</feature>
<gene>
    <name evidence="7" type="ORF">EWV81_13050</name>
</gene>
<dbReference type="AlphaFoldDB" id="A0A552DRX5"/>
<dbReference type="GO" id="GO:0016020">
    <property type="term" value="C:membrane"/>
    <property type="evidence" value="ECO:0007669"/>
    <property type="project" value="UniProtKB-SubCell"/>
</dbReference>
<keyword evidence="2 5" id="KW-0812">Transmembrane</keyword>
<feature type="transmembrane region" description="Helical" evidence="5">
    <location>
        <begin position="31"/>
        <end position="51"/>
    </location>
</feature>
<evidence type="ECO:0000256" key="2">
    <source>
        <dbReference type="ARBA" id="ARBA00022692"/>
    </source>
</evidence>
<protein>
    <submittedName>
        <fullName evidence="7">NINE protein</fullName>
    </submittedName>
</protein>
<dbReference type="Proteomes" id="UP000319313">
    <property type="component" value="Unassembled WGS sequence"/>
</dbReference>
<evidence type="ECO:0000256" key="1">
    <source>
        <dbReference type="ARBA" id="ARBA00004141"/>
    </source>
</evidence>
<evidence type="ECO:0000256" key="4">
    <source>
        <dbReference type="ARBA" id="ARBA00023136"/>
    </source>
</evidence>
<organism evidence="7 8">
    <name type="scientific">Microcystis aeruginosa Ma_SC_T_19800800_S464</name>
    <dbReference type="NCBI Taxonomy" id="2486257"/>
    <lineage>
        <taxon>Bacteria</taxon>
        <taxon>Bacillati</taxon>
        <taxon>Cyanobacteriota</taxon>
        <taxon>Cyanophyceae</taxon>
        <taxon>Oscillatoriophycideae</taxon>
        <taxon>Chroococcales</taxon>
        <taxon>Microcystaceae</taxon>
        <taxon>Microcystis</taxon>
    </lineage>
</organism>
<comment type="caution">
    <text evidence="7">The sequence shown here is derived from an EMBL/GenBank/DDBJ whole genome shotgun (WGS) entry which is preliminary data.</text>
</comment>
<comment type="subcellular location">
    <subcellularLocation>
        <location evidence="1">Membrane</location>
        <topology evidence="1">Multi-pass membrane protein</topology>
    </subcellularLocation>
</comment>
<accession>A0A552DRX5</accession>
<proteinExistence type="predicted"/>
<keyword evidence="3 5" id="KW-1133">Transmembrane helix</keyword>
<dbReference type="InterPro" id="IPR007829">
    <property type="entry name" value="TM2"/>
</dbReference>
<evidence type="ECO:0000313" key="8">
    <source>
        <dbReference type="Proteomes" id="UP000319313"/>
    </source>
</evidence>
<reference evidence="7 8" key="1">
    <citation type="submission" date="2019-01" db="EMBL/GenBank/DDBJ databases">
        <title>Coherence of Microcystis species and biogeography revealed through population genomics.</title>
        <authorList>
            <person name="Perez-Carrascal O.M."/>
            <person name="Terrat Y."/>
            <person name="Giani A."/>
            <person name="Fortin N."/>
            <person name="Tromas N."/>
            <person name="Shapiro B.J."/>
        </authorList>
    </citation>
    <scope>NUCLEOTIDE SEQUENCE [LARGE SCALE GENOMIC DNA]</scope>
    <source>
        <strain evidence="7">Ma_SC_T_19800800_S464</strain>
    </source>
</reference>
<dbReference type="EMBL" id="SFBL01000111">
    <property type="protein sequence ID" value="TRU24990.1"/>
    <property type="molecule type" value="Genomic_DNA"/>
</dbReference>
<keyword evidence="4 5" id="KW-0472">Membrane</keyword>
<evidence type="ECO:0000256" key="5">
    <source>
        <dbReference type="SAM" id="Phobius"/>
    </source>
</evidence>
<name>A0A552DRX5_MICAE</name>
<evidence type="ECO:0000313" key="7">
    <source>
        <dbReference type="EMBL" id="TRU24990.1"/>
    </source>
</evidence>
<dbReference type="Pfam" id="PF05154">
    <property type="entry name" value="TM2"/>
    <property type="match status" value="1"/>
</dbReference>